<dbReference type="PhylomeDB" id="A0A0G4G966"/>
<dbReference type="EMBL" id="CDMZ01001000">
    <property type="protein sequence ID" value="CEM25420.1"/>
    <property type="molecule type" value="Genomic_DNA"/>
</dbReference>
<name>A0A0G4G966_9ALVE</name>
<gene>
    <name evidence="2" type="ORF">Cvel_20832</name>
</gene>
<accession>A0A0G4G966</accession>
<reference evidence="2" key="1">
    <citation type="submission" date="2014-11" db="EMBL/GenBank/DDBJ databases">
        <authorList>
            <person name="Otto D Thomas"/>
            <person name="Naeem Raeece"/>
        </authorList>
    </citation>
    <scope>NUCLEOTIDE SEQUENCE</scope>
</reference>
<evidence type="ECO:0000256" key="1">
    <source>
        <dbReference type="SAM" id="MobiDB-lite"/>
    </source>
</evidence>
<evidence type="ECO:0000313" key="2">
    <source>
        <dbReference type="EMBL" id="CEM25420.1"/>
    </source>
</evidence>
<proteinExistence type="predicted"/>
<feature type="region of interest" description="Disordered" evidence="1">
    <location>
        <begin position="64"/>
        <end position="100"/>
    </location>
</feature>
<sequence>MSFPSSEAAFLTGEGSAESLHTMGLLGGSAEGESMDLRNSSGVLSSLLSQGGIPKTGDGSLLGGVSFSNGTDEGLGEDHVQLGSNYTEEPNRGLLAGVPQSDVQGGASDIGSFQDSVDDRLGGSGVFGGGSVFLGSSVVGNVQVALPSHYSATLAATSQA</sequence>
<organism evidence="2">
    <name type="scientific">Chromera velia CCMP2878</name>
    <dbReference type="NCBI Taxonomy" id="1169474"/>
    <lineage>
        <taxon>Eukaryota</taxon>
        <taxon>Sar</taxon>
        <taxon>Alveolata</taxon>
        <taxon>Colpodellida</taxon>
        <taxon>Chromeraceae</taxon>
        <taxon>Chromera</taxon>
    </lineage>
</organism>
<dbReference type="AlphaFoldDB" id="A0A0G4G966"/>
<dbReference type="VEuPathDB" id="CryptoDB:Cvel_20832"/>
<protein>
    <submittedName>
        <fullName evidence="2">Uncharacterized protein</fullName>
    </submittedName>
</protein>